<evidence type="ECO:0000256" key="3">
    <source>
        <dbReference type="ARBA" id="ARBA00022553"/>
    </source>
</evidence>
<name>A0ABW0S0R9_9BURK</name>
<evidence type="ECO:0000313" key="10">
    <source>
        <dbReference type="EMBL" id="MFC5549861.1"/>
    </source>
</evidence>
<dbReference type="SMART" id="SM00448">
    <property type="entry name" value="REC"/>
    <property type="match status" value="2"/>
</dbReference>
<dbReference type="SUPFAM" id="SSF55874">
    <property type="entry name" value="ATPase domain of HSP90 chaperone/DNA topoisomerase II/histidine kinase"/>
    <property type="match status" value="2"/>
</dbReference>
<dbReference type="PANTHER" id="PTHR43547:SF2">
    <property type="entry name" value="HYBRID SIGNAL TRANSDUCTION HISTIDINE KINASE C"/>
    <property type="match status" value="1"/>
</dbReference>
<comment type="catalytic activity">
    <reaction evidence="1">
        <text>ATP + protein L-histidine = ADP + protein N-phospho-L-histidine.</text>
        <dbReference type="EC" id="2.7.13.3"/>
    </reaction>
</comment>
<dbReference type="Pfam" id="PF00512">
    <property type="entry name" value="HisKA"/>
    <property type="match status" value="2"/>
</dbReference>
<dbReference type="Gene3D" id="3.40.50.2300">
    <property type="match status" value="2"/>
</dbReference>
<dbReference type="PANTHER" id="PTHR43547">
    <property type="entry name" value="TWO-COMPONENT HISTIDINE KINASE"/>
    <property type="match status" value="1"/>
</dbReference>
<dbReference type="CDD" id="cd17580">
    <property type="entry name" value="REC_2_DhkD-like"/>
    <property type="match status" value="1"/>
</dbReference>
<accession>A0ABW0S0R9</accession>
<feature type="coiled-coil region" evidence="5">
    <location>
        <begin position="308"/>
        <end position="335"/>
    </location>
</feature>
<dbReference type="PROSITE" id="PS50112">
    <property type="entry name" value="PAS"/>
    <property type="match status" value="1"/>
</dbReference>
<dbReference type="Proteomes" id="UP001596086">
    <property type="component" value="Unassembled WGS sequence"/>
</dbReference>
<dbReference type="CDD" id="cd00082">
    <property type="entry name" value="HisKA"/>
    <property type="match status" value="2"/>
</dbReference>
<dbReference type="InterPro" id="IPR000700">
    <property type="entry name" value="PAS-assoc_C"/>
</dbReference>
<evidence type="ECO:0000259" key="6">
    <source>
        <dbReference type="PROSITE" id="PS50109"/>
    </source>
</evidence>
<sequence length="1246" mass="134109">MNKPEESFLAGDSELAAEILGRDWSDTPLGPIASWPQSLRTTVSLCLASNFPINIIWGPQHTQIYNDGYRVLCGDKHPFSLGMDYTECWASAWEALSAPFEAASQGRTSYLENQRMFLFRNGYLEETFFTFSLSPIRDESGKIGGLFHPVTETTATMLSERRTRLLRDLNAQLGGADNRADLVRLLMQTLAQFALDLPFALLYELDAEAGIYRLAGATGLGPGSSMNPQTLAPDDAAAWPLPAPSAAALRVDGLRDRFGDAACGPYPEAPETAFVLPVTQAGAARPDMLLVAGASARLPLDDAYAGLYELLRAALAAAVAKVDAIEAERKRAEMLAAIDRAKTVFFSNVSHEFRTPLSLMLGPLEEVLEAELPPAERARLEIASRNAMRLLRLVNSLLDFSRIEAGRIAAAYVPTDLPALTMELASNFRSACERAGLRLDVDCRPLPGPVMVDPSMWEKIVLNLLSNAFKFTLQGGIRVTLRDAGGMAELRVEDTGVGIPAASLGRVFERFYRIEGQGGRSVEGSGIGLSLVRELVLLHGGAIEVDSAEGRGTVFTLRLPFGAAHLPAHQVASEGLAPPGGGRLAQGFVDEALRWLPDAIAPAGGPAARASAGQRRIVLADDNADMRAYIKRILEEGGYEVEAVANGRQALEAVRAASRAAVLPELVLSDVMMPEMDGFALLSALRADPAIGEVPLILLSARAGEEARLEGLGAGADDYLVKPFGARELRARVDGAIRLARERRLALLRSQAHAAALFEQTTVGMAEGSLDGILLNVNERYCTMVGRRREDVVGQRVDAFLHPEDAPDNRALFDRLVRDGRPYEIENRFLRADGSALWVGKTVTLVHGAADSPPTVLAVYMDVDARKQAEAALHDAARRKDDFLAMLAHELRNPLAPIRVAAEMLGMAQPDAERIRRTSEIIGRQVRHMTALIDDLLDVSRVTRGLVEIGRTPQDLRAIVAHAVEQVRPLAESQRHRLVLDLDPAGGRVLGDEKRLVQILTNLLNNAVKYTPPGGTVRLRTEVENEYVQLIVSDTGIGIAPELRAQVFDLFAQAERTPDRSQGGLGLGLALVKSLVDLHGGRVACHSAGLGHGSTFVVQLPRLAGDDAAPAASPAGTASRSSARQLDILVVDDNADAAFMLKILLEQWGHRVRVEHEAFHALASAARQAPDVALLDIGLPGMDGNALAQRLRTETGSAGALLVAVTGYGQEHDRQRALAAGFDHHLVKPVDTNELAAILGRAAAGQ</sequence>
<evidence type="ECO:0000313" key="11">
    <source>
        <dbReference type="Proteomes" id="UP001596086"/>
    </source>
</evidence>
<dbReference type="PROSITE" id="PS50110">
    <property type="entry name" value="RESPONSE_REGULATORY"/>
    <property type="match status" value="2"/>
</dbReference>
<keyword evidence="10" id="KW-0547">Nucleotide-binding</keyword>
<dbReference type="SUPFAM" id="SSF55785">
    <property type="entry name" value="PYP-like sensor domain (PAS domain)"/>
    <property type="match status" value="1"/>
</dbReference>
<keyword evidence="5" id="KW-0175">Coiled coil</keyword>
<dbReference type="Gene3D" id="3.30.450.20">
    <property type="entry name" value="PAS domain"/>
    <property type="match status" value="2"/>
</dbReference>
<evidence type="ECO:0000256" key="5">
    <source>
        <dbReference type="SAM" id="Coils"/>
    </source>
</evidence>
<dbReference type="NCBIfam" id="TIGR00229">
    <property type="entry name" value="sensory_box"/>
    <property type="match status" value="1"/>
</dbReference>
<dbReference type="InterPro" id="IPR003661">
    <property type="entry name" value="HisK_dim/P_dom"/>
</dbReference>
<dbReference type="SUPFAM" id="SSF52172">
    <property type="entry name" value="CheY-like"/>
    <property type="match status" value="2"/>
</dbReference>
<dbReference type="InterPro" id="IPR036890">
    <property type="entry name" value="HATPase_C_sf"/>
</dbReference>
<dbReference type="SMART" id="SM00387">
    <property type="entry name" value="HATPase_c"/>
    <property type="match status" value="2"/>
</dbReference>
<dbReference type="InterPro" id="IPR001789">
    <property type="entry name" value="Sig_transdc_resp-reg_receiver"/>
</dbReference>
<dbReference type="InterPro" id="IPR013655">
    <property type="entry name" value="PAS_fold_3"/>
</dbReference>
<dbReference type="PROSITE" id="PS50113">
    <property type="entry name" value="PAC"/>
    <property type="match status" value="1"/>
</dbReference>
<dbReference type="RefSeq" id="WP_379771957.1">
    <property type="nucleotide sequence ID" value="NZ_JBHSMZ010000010.1"/>
</dbReference>
<dbReference type="EMBL" id="JBHSMZ010000010">
    <property type="protein sequence ID" value="MFC5549861.1"/>
    <property type="molecule type" value="Genomic_DNA"/>
</dbReference>
<dbReference type="EC" id="2.7.13.3" evidence="2"/>
<dbReference type="Gene3D" id="1.10.287.130">
    <property type="match status" value="2"/>
</dbReference>
<keyword evidence="11" id="KW-1185">Reference proteome</keyword>
<dbReference type="InterPro" id="IPR036097">
    <property type="entry name" value="HisK_dim/P_sf"/>
</dbReference>
<feature type="modified residue" description="4-aspartylphosphate" evidence="4">
    <location>
        <position position="670"/>
    </location>
</feature>
<dbReference type="Gene3D" id="3.30.565.10">
    <property type="entry name" value="Histidine kinase-like ATPase, C-terminal domain"/>
    <property type="match status" value="2"/>
</dbReference>
<evidence type="ECO:0000259" key="9">
    <source>
        <dbReference type="PROSITE" id="PS50113"/>
    </source>
</evidence>
<dbReference type="PRINTS" id="PR00344">
    <property type="entry name" value="BCTRLSENSOR"/>
</dbReference>
<evidence type="ECO:0000256" key="1">
    <source>
        <dbReference type="ARBA" id="ARBA00000085"/>
    </source>
</evidence>
<dbReference type="CDD" id="cd17574">
    <property type="entry name" value="REC_OmpR"/>
    <property type="match status" value="1"/>
</dbReference>
<dbReference type="InterPro" id="IPR011006">
    <property type="entry name" value="CheY-like_superfamily"/>
</dbReference>
<feature type="modified residue" description="4-aspartylphosphate" evidence="4">
    <location>
        <position position="1176"/>
    </location>
</feature>
<dbReference type="PROSITE" id="PS50109">
    <property type="entry name" value="HIS_KIN"/>
    <property type="match status" value="2"/>
</dbReference>
<evidence type="ECO:0000259" key="7">
    <source>
        <dbReference type="PROSITE" id="PS50110"/>
    </source>
</evidence>
<comment type="caution">
    <text evidence="10">The sequence shown here is derived from an EMBL/GenBank/DDBJ whole genome shotgun (WGS) entry which is preliminary data.</text>
</comment>
<dbReference type="InterPro" id="IPR003594">
    <property type="entry name" value="HATPase_dom"/>
</dbReference>
<proteinExistence type="predicted"/>
<feature type="domain" description="Histidine kinase" evidence="6">
    <location>
        <begin position="886"/>
        <end position="1104"/>
    </location>
</feature>
<dbReference type="InterPro" id="IPR004358">
    <property type="entry name" value="Sig_transdc_His_kin-like_C"/>
</dbReference>
<keyword evidence="3 4" id="KW-0597">Phosphoprotein</keyword>
<dbReference type="CDD" id="cd00130">
    <property type="entry name" value="PAS"/>
    <property type="match status" value="1"/>
</dbReference>
<dbReference type="SMART" id="SM00091">
    <property type="entry name" value="PAS"/>
    <property type="match status" value="1"/>
</dbReference>
<reference evidence="11" key="1">
    <citation type="journal article" date="2019" name="Int. J. Syst. Evol. Microbiol.">
        <title>The Global Catalogue of Microorganisms (GCM) 10K type strain sequencing project: providing services to taxonomists for standard genome sequencing and annotation.</title>
        <authorList>
            <consortium name="The Broad Institute Genomics Platform"/>
            <consortium name="The Broad Institute Genome Sequencing Center for Infectious Disease"/>
            <person name="Wu L."/>
            <person name="Ma J."/>
        </authorList>
    </citation>
    <scope>NUCLEOTIDE SEQUENCE [LARGE SCALE GENOMIC DNA]</scope>
    <source>
        <strain evidence="11">CGMCC 4.5798</strain>
    </source>
</reference>
<feature type="domain" description="PAC" evidence="9">
    <location>
        <begin position="823"/>
        <end position="875"/>
    </location>
</feature>
<dbReference type="SUPFAM" id="SSF47384">
    <property type="entry name" value="Homodimeric domain of signal transducing histidine kinase"/>
    <property type="match status" value="2"/>
</dbReference>
<protein>
    <recommendedName>
        <fullName evidence="2">histidine kinase</fullName>
        <ecNumber evidence="2">2.7.13.3</ecNumber>
    </recommendedName>
</protein>
<dbReference type="InterPro" id="IPR005467">
    <property type="entry name" value="His_kinase_dom"/>
</dbReference>
<dbReference type="Pfam" id="PF08447">
    <property type="entry name" value="PAS_3"/>
    <property type="match status" value="1"/>
</dbReference>
<dbReference type="InterPro" id="IPR035965">
    <property type="entry name" value="PAS-like_dom_sf"/>
</dbReference>
<evidence type="ECO:0000259" key="8">
    <source>
        <dbReference type="PROSITE" id="PS50112"/>
    </source>
</evidence>
<dbReference type="Pfam" id="PF00072">
    <property type="entry name" value="Response_reg"/>
    <property type="match status" value="2"/>
</dbReference>
<keyword evidence="10" id="KW-0067">ATP-binding</keyword>
<evidence type="ECO:0000256" key="2">
    <source>
        <dbReference type="ARBA" id="ARBA00012438"/>
    </source>
</evidence>
<evidence type="ECO:0000256" key="4">
    <source>
        <dbReference type="PROSITE-ProRule" id="PRU00169"/>
    </source>
</evidence>
<dbReference type="InterPro" id="IPR000014">
    <property type="entry name" value="PAS"/>
</dbReference>
<feature type="domain" description="Response regulatory" evidence="7">
    <location>
        <begin position="1127"/>
        <end position="1243"/>
    </location>
</feature>
<feature type="domain" description="Histidine kinase" evidence="6">
    <location>
        <begin position="348"/>
        <end position="563"/>
    </location>
</feature>
<dbReference type="Pfam" id="PF02518">
    <property type="entry name" value="HATPase_c"/>
    <property type="match status" value="2"/>
</dbReference>
<dbReference type="GO" id="GO:0005524">
    <property type="term" value="F:ATP binding"/>
    <property type="evidence" value="ECO:0007669"/>
    <property type="project" value="UniProtKB-KW"/>
</dbReference>
<feature type="domain" description="Response regulatory" evidence="7">
    <location>
        <begin position="616"/>
        <end position="737"/>
    </location>
</feature>
<dbReference type="SMART" id="SM00388">
    <property type="entry name" value="HisKA"/>
    <property type="match status" value="2"/>
</dbReference>
<feature type="domain" description="PAS" evidence="8">
    <location>
        <begin position="750"/>
        <end position="820"/>
    </location>
</feature>
<organism evidence="10 11">
    <name type="scientific">Massilia aerilata</name>
    <dbReference type="NCBI Taxonomy" id="453817"/>
    <lineage>
        <taxon>Bacteria</taxon>
        <taxon>Pseudomonadati</taxon>
        <taxon>Pseudomonadota</taxon>
        <taxon>Betaproteobacteria</taxon>
        <taxon>Burkholderiales</taxon>
        <taxon>Oxalobacteraceae</taxon>
        <taxon>Telluria group</taxon>
        <taxon>Massilia</taxon>
    </lineage>
</organism>
<gene>
    <name evidence="10" type="ORF">ACFPO9_15195</name>
</gene>